<dbReference type="Proteomes" id="UP001597138">
    <property type="component" value="Unassembled WGS sequence"/>
</dbReference>
<evidence type="ECO:0000256" key="1">
    <source>
        <dbReference type="SAM" id="SignalP"/>
    </source>
</evidence>
<dbReference type="RefSeq" id="WP_379814018.1">
    <property type="nucleotide sequence ID" value="NZ_JBHUDZ010000009.1"/>
</dbReference>
<feature type="chain" id="PRO_5046087011" description="Cytochrome c family protein" evidence="1">
    <location>
        <begin position="21"/>
        <end position="485"/>
    </location>
</feature>
<keyword evidence="1" id="KW-0732">Signal</keyword>
<evidence type="ECO:0008006" key="4">
    <source>
        <dbReference type="Google" id="ProtNLM"/>
    </source>
</evidence>
<evidence type="ECO:0000313" key="2">
    <source>
        <dbReference type="EMBL" id="MFD1603176.1"/>
    </source>
</evidence>
<organism evidence="2 3">
    <name type="scientific">Flavobacterium artemisiae</name>
    <dbReference type="NCBI Taxonomy" id="2126556"/>
    <lineage>
        <taxon>Bacteria</taxon>
        <taxon>Pseudomonadati</taxon>
        <taxon>Bacteroidota</taxon>
        <taxon>Flavobacteriia</taxon>
        <taxon>Flavobacteriales</taxon>
        <taxon>Flavobacteriaceae</taxon>
        <taxon>Flavobacterium</taxon>
    </lineage>
</organism>
<reference evidence="3" key="1">
    <citation type="journal article" date="2019" name="Int. J. Syst. Evol. Microbiol.">
        <title>The Global Catalogue of Microorganisms (GCM) 10K type strain sequencing project: providing services to taxonomists for standard genome sequencing and annotation.</title>
        <authorList>
            <consortium name="The Broad Institute Genomics Platform"/>
            <consortium name="The Broad Institute Genome Sequencing Center for Infectious Disease"/>
            <person name="Wu L."/>
            <person name="Ma J."/>
        </authorList>
    </citation>
    <scope>NUCLEOTIDE SEQUENCE [LARGE SCALE GENOMIC DNA]</scope>
    <source>
        <strain evidence="3">CCUG 70865</strain>
    </source>
</reference>
<feature type="signal peptide" evidence="1">
    <location>
        <begin position="1"/>
        <end position="20"/>
    </location>
</feature>
<name>A0ABW4HCN8_9FLAO</name>
<dbReference type="EMBL" id="JBHUDZ010000009">
    <property type="protein sequence ID" value="MFD1603176.1"/>
    <property type="molecule type" value="Genomic_DNA"/>
</dbReference>
<gene>
    <name evidence="2" type="ORF">ACFSC2_10550</name>
</gene>
<sequence>MKTTKTLLVFILLISFYACKKDAKGEKDSYTTVNKSTAASECLAPASWFKMINNNRQTPPPNEGPTSVFANNATVTNCDFHQWSWQKFLWLTNEVNGKLFFMTNLIQVNAAGQKLDPSNGIVLTDTAQASSKVDILQTPKYPGVPKQTTVYYSIFMDKLLYDTMIKYGPIAKSDPSKVKDITFPVGALELKTSWIDASALKDSSTYFVTQGVINGVKTKVALLGMHVVGIVENHPEFVWATFEHENLAPAYDWTKATPTADAPVTSTVDYPFFNKNSTATVQNITSKNGIYTDVFSVYKYGVPVEKAMKGSFNVQLYMDTSQNGSENFNNIQTINQSVKKQLTGIWNNYFYNGSLWINTEGYKDTQAQAALLDSLSLKLSNSSPGDLTRGSTAAYNITMETYVQVGFGKPSSIHANTVGNLVNCFSCHNTLDDNANSPLFISHVFTGYVQSLEGLNRAQIKDEHVKEIVKQFNMRLKLKQSKSKQ</sequence>
<protein>
    <recommendedName>
        <fullName evidence="4">Cytochrome c family protein</fullName>
    </recommendedName>
</protein>
<evidence type="ECO:0000313" key="3">
    <source>
        <dbReference type="Proteomes" id="UP001597138"/>
    </source>
</evidence>
<accession>A0ABW4HCN8</accession>
<comment type="caution">
    <text evidence="2">The sequence shown here is derived from an EMBL/GenBank/DDBJ whole genome shotgun (WGS) entry which is preliminary data.</text>
</comment>
<dbReference type="PROSITE" id="PS51257">
    <property type="entry name" value="PROKAR_LIPOPROTEIN"/>
    <property type="match status" value="1"/>
</dbReference>
<proteinExistence type="predicted"/>
<keyword evidence="3" id="KW-1185">Reference proteome</keyword>